<name>A0A4S4MR92_9APHY</name>
<keyword evidence="5" id="KW-0963">Cytoplasm</keyword>
<evidence type="ECO:0000256" key="1">
    <source>
        <dbReference type="ARBA" id="ARBA00004240"/>
    </source>
</evidence>
<keyword evidence="8" id="KW-0687">Ribonucleoprotein</keyword>
<dbReference type="Proteomes" id="UP000308730">
    <property type="component" value="Unassembled WGS sequence"/>
</dbReference>
<evidence type="ECO:0000256" key="6">
    <source>
        <dbReference type="ARBA" id="ARBA00022824"/>
    </source>
</evidence>
<dbReference type="PANTHER" id="PTHR14094">
    <property type="entry name" value="SIGNAL RECOGNITION PARTICLE 72"/>
    <property type="match status" value="1"/>
</dbReference>
<feature type="compositionally biased region" description="Low complexity" evidence="9">
    <location>
        <begin position="1"/>
        <end position="16"/>
    </location>
</feature>
<dbReference type="GO" id="GO:0005783">
    <property type="term" value="C:endoplasmic reticulum"/>
    <property type="evidence" value="ECO:0007669"/>
    <property type="project" value="UniProtKB-SubCell"/>
</dbReference>
<evidence type="ECO:0000256" key="8">
    <source>
        <dbReference type="ARBA" id="ARBA00023274"/>
    </source>
</evidence>
<protein>
    <recommendedName>
        <fullName evidence="4">Signal recognition particle subunit SRP72</fullName>
    </recommendedName>
</protein>
<evidence type="ECO:0000313" key="11">
    <source>
        <dbReference type="EMBL" id="THH28539.1"/>
    </source>
</evidence>
<dbReference type="EMBL" id="SGPM01000172">
    <property type="protein sequence ID" value="THH28539.1"/>
    <property type="molecule type" value="Genomic_DNA"/>
</dbReference>
<comment type="caution">
    <text evidence="11">The sequence shown here is derived from an EMBL/GenBank/DDBJ whole genome shotgun (WGS) entry which is preliminary data.</text>
</comment>
<dbReference type="AlphaFoldDB" id="A0A4S4MR92"/>
<feature type="region of interest" description="Disordered" evidence="9">
    <location>
        <begin position="249"/>
        <end position="317"/>
    </location>
</feature>
<dbReference type="GO" id="GO:0043022">
    <property type="term" value="F:ribosome binding"/>
    <property type="evidence" value="ECO:0007669"/>
    <property type="project" value="TreeGrafter"/>
</dbReference>
<accession>A0A4S4MR92</accession>
<sequence>MPPKSTSSAAAKSGKLNVKKQPQKIPKQPLPLPDRLKRLFTSLCAQVEGGHFANAVKTCDKILVLDPDDQDALQTKLYLLLQTEQYAAALALVDDAGEHAFEGMYALYRLHRETEVESTLAELKEANNEDDRGVIHLEAQLNYRQGAYQSAYDLYNDLLDTTEPDTEEHSDIVTNIEATQKHLDFINSGYSRALSALPAAITTGLETSPPPAPAQSTSLYVAAQAAEQQKKVEAPAEKKVRVKRVPKGVVPGVTPAADPERWMKKNERSTFHTGHKRKKGGGGGGATQGSVESAGGAVSSGGGGGAGAGKGKGKKKK</sequence>
<dbReference type="InterPro" id="IPR011990">
    <property type="entry name" value="TPR-like_helical_dom_sf"/>
</dbReference>
<dbReference type="Pfam" id="PF08492">
    <property type="entry name" value="SRP72"/>
    <property type="match status" value="1"/>
</dbReference>
<keyword evidence="6" id="KW-0256">Endoplasmic reticulum</keyword>
<comment type="similarity">
    <text evidence="3">Belongs to the SRP72 family.</text>
</comment>
<gene>
    <name evidence="11" type="ORF">EUX98_g5647</name>
</gene>
<feature type="domain" description="Signal recognition particle SRP72 subunit RNA-binding" evidence="10">
    <location>
        <begin position="223"/>
        <end position="271"/>
    </location>
</feature>
<evidence type="ECO:0000256" key="7">
    <source>
        <dbReference type="ARBA" id="ARBA00023135"/>
    </source>
</evidence>
<feature type="compositionally biased region" description="Basic and acidic residues" evidence="9">
    <location>
        <begin position="258"/>
        <end position="270"/>
    </location>
</feature>
<evidence type="ECO:0000259" key="10">
    <source>
        <dbReference type="Pfam" id="PF08492"/>
    </source>
</evidence>
<organism evidence="11 12">
    <name type="scientific">Antrodiella citrinella</name>
    <dbReference type="NCBI Taxonomy" id="2447956"/>
    <lineage>
        <taxon>Eukaryota</taxon>
        <taxon>Fungi</taxon>
        <taxon>Dikarya</taxon>
        <taxon>Basidiomycota</taxon>
        <taxon>Agaricomycotina</taxon>
        <taxon>Agaricomycetes</taxon>
        <taxon>Polyporales</taxon>
        <taxon>Steccherinaceae</taxon>
        <taxon>Antrodiella</taxon>
    </lineage>
</organism>
<proteinExistence type="inferred from homology"/>
<keyword evidence="12" id="KW-1185">Reference proteome</keyword>
<dbReference type="PANTHER" id="PTHR14094:SF9">
    <property type="entry name" value="SIGNAL RECOGNITION PARTICLE SUBUNIT SRP72"/>
    <property type="match status" value="1"/>
</dbReference>
<dbReference type="InterPro" id="IPR013699">
    <property type="entry name" value="Signal_recog_part_SRP72_RNA-bd"/>
</dbReference>
<dbReference type="Gene3D" id="1.25.40.10">
    <property type="entry name" value="Tetratricopeptide repeat domain"/>
    <property type="match status" value="1"/>
</dbReference>
<evidence type="ECO:0000256" key="5">
    <source>
        <dbReference type="ARBA" id="ARBA00022490"/>
    </source>
</evidence>
<dbReference type="InterPro" id="IPR026270">
    <property type="entry name" value="SRP72"/>
</dbReference>
<evidence type="ECO:0000313" key="12">
    <source>
        <dbReference type="Proteomes" id="UP000308730"/>
    </source>
</evidence>
<dbReference type="OrthoDB" id="5421607at2759"/>
<feature type="region of interest" description="Disordered" evidence="9">
    <location>
        <begin position="1"/>
        <end position="31"/>
    </location>
</feature>
<dbReference type="GO" id="GO:0008312">
    <property type="term" value="F:7S RNA binding"/>
    <property type="evidence" value="ECO:0007669"/>
    <property type="project" value="InterPro"/>
</dbReference>
<dbReference type="SUPFAM" id="SSF48452">
    <property type="entry name" value="TPR-like"/>
    <property type="match status" value="1"/>
</dbReference>
<evidence type="ECO:0000256" key="9">
    <source>
        <dbReference type="SAM" id="MobiDB-lite"/>
    </source>
</evidence>
<evidence type="ECO:0000256" key="2">
    <source>
        <dbReference type="ARBA" id="ARBA00004496"/>
    </source>
</evidence>
<reference evidence="11 12" key="1">
    <citation type="submission" date="2019-02" db="EMBL/GenBank/DDBJ databases">
        <title>Genome sequencing of the rare red list fungi Antrodiella citrinella (Flaviporus citrinellus).</title>
        <authorList>
            <person name="Buettner E."/>
            <person name="Kellner H."/>
        </authorList>
    </citation>
    <scope>NUCLEOTIDE SEQUENCE [LARGE SCALE GENOMIC DNA]</scope>
    <source>
        <strain evidence="11 12">DSM 108506</strain>
    </source>
</reference>
<keyword evidence="7" id="KW-0733">Signal recognition particle</keyword>
<evidence type="ECO:0000256" key="3">
    <source>
        <dbReference type="ARBA" id="ARBA00007676"/>
    </source>
</evidence>
<feature type="compositionally biased region" description="Gly residues" evidence="9">
    <location>
        <begin position="298"/>
        <end position="310"/>
    </location>
</feature>
<evidence type="ECO:0000256" key="4">
    <source>
        <dbReference type="ARBA" id="ARBA00018350"/>
    </source>
</evidence>
<dbReference type="GO" id="GO:0005786">
    <property type="term" value="C:signal recognition particle, endoplasmic reticulum targeting"/>
    <property type="evidence" value="ECO:0007669"/>
    <property type="project" value="UniProtKB-KW"/>
</dbReference>
<dbReference type="GO" id="GO:0006614">
    <property type="term" value="P:SRP-dependent cotranslational protein targeting to membrane"/>
    <property type="evidence" value="ECO:0007669"/>
    <property type="project" value="InterPro"/>
</dbReference>
<comment type="subcellular location">
    <subcellularLocation>
        <location evidence="2">Cytoplasm</location>
    </subcellularLocation>
    <subcellularLocation>
        <location evidence="1">Endoplasmic reticulum</location>
    </subcellularLocation>
</comment>